<evidence type="ECO:0000313" key="3">
    <source>
        <dbReference type="Proteomes" id="UP000558488"/>
    </source>
</evidence>
<proteinExistence type="predicted"/>
<name>A0A7J7X0D0_PIPKU</name>
<dbReference type="Proteomes" id="UP000558488">
    <property type="component" value="Unassembled WGS sequence"/>
</dbReference>
<dbReference type="EMBL" id="JACAGB010000009">
    <property type="protein sequence ID" value="KAF6343028.1"/>
    <property type="molecule type" value="Genomic_DNA"/>
</dbReference>
<keyword evidence="3" id="KW-1185">Reference proteome</keyword>
<evidence type="ECO:0000313" key="2">
    <source>
        <dbReference type="EMBL" id="KAF6343028.1"/>
    </source>
</evidence>
<organism evidence="2 3">
    <name type="scientific">Pipistrellus kuhlii</name>
    <name type="common">Kuhl's pipistrelle</name>
    <dbReference type="NCBI Taxonomy" id="59472"/>
    <lineage>
        <taxon>Eukaryota</taxon>
        <taxon>Metazoa</taxon>
        <taxon>Chordata</taxon>
        <taxon>Craniata</taxon>
        <taxon>Vertebrata</taxon>
        <taxon>Euteleostomi</taxon>
        <taxon>Mammalia</taxon>
        <taxon>Eutheria</taxon>
        <taxon>Laurasiatheria</taxon>
        <taxon>Chiroptera</taxon>
        <taxon>Yangochiroptera</taxon>
        <taxon>Vespertilionidae</taxon>
        <taxon>Pipistrellus</taxon>
    </lineage>
</organism>
<evidence type="ECO:0000256" key="1">
    <source>
        <dbReference type="SAM" id="MobiDB-lite"/>
    </source>
</evidence>
<gene>
    <name evidence="2" type="ORF">mPipKuh1_010751</name>
</gene>
<accession>A0A7J7X0D0</accession>
<protein>
    <submittedName>
        <fullName evidence="2">Uncharacterized protein</fullName>
    </submittedName>
</protein>
<dbReference type="AlphaFoldDB" id="A0A7J7X0D0"/>
<comment type="caution">
    <text evidence="2">The sequence shown here is derived from an EMBL/GenBank/DDBJ whole genome shotgun (WGS) entry which is preliminary data.</text>
</comment>
<reference evidence="2 3" key="1">
    <citation type="journal article" date="2020" name="Nature">
        <title>Six reference-quality genomes reveal evolution of bat adaptations.</title>
        <authorList>
            <person name="Jebb D."/>
            <person name="Huang Z."/>
            <person name="Pippel M."/>
            <person name="Hughes G.M."/>
            <person name="Lavrichenko K."/>
            <person name="Devanna P."/>
            <person name="Winkler S."/>
            <person name="Jermiin L.S."/>
            <person name="Skirmuntt E.C."/>
            <person name="Katzourakis A."/>
            <person name="Burkitt-Gray L."/>
            <person name="Ray D.A."/>
            <person name="Sullivan K.A.M."/>
            <person name="Roscito J.G."/>
            <person name="Kirilenko B.M."/>
            <person name="Davalos L.M."/>
            <person name="Corthals A.P."/>
            <person name="Power M.L."/>
            <person name="Jones G."/>
            <person name="Ransome R.D."/>
            <person name="Dechmann D.K.N."/>
            <person name="Locatelli A.G."/>
            <person name="Puechmaille S.J."/>
            <person name="Fedrigo O."/>
            <person name="Jarvis E.D."/>
            <person name="Hiller M."/>
            <person name="Vernes S.C."/>
            <person name="Myers E.W."/>
            <person name="Teeling E.C."/>
        </authorList>
    </citation>
    <scope>NUCLEOTIDE SEQUENCE [LARGE SCALE GENOMIC DNA]</scope>
    <source>
        <strain evidence="2">MPipKuh1</strain>
        <tissue evidence="2">Flight muscle</tissue>
    </source>
</reference>
<sequence>MISELASASVFFPQPPKLGWPCPRCEETSLVFQRKTLSPGADSDPVSRPKVDGLAAEFPENWFRMLPPTSGLNVCSAHSHEGPPGRLKPHTSPTTRPQPPAAKPLPTANSQDQVVGEPGIARGWGLRELLWPPRRRTRRHLVAAWGTAPVWQPPLWPWPRDTQGVLLQGEICKDGPSPIPGTPQGWGMRFPRLGYF</sequence>
<feature type="region of interest" description="Disordered" evidence="1">
    <location>
        <begin position="74"/>
        <end position="115"/>
    </location>
</feature>